<dbReference type="OrthoDB" id="76773at2759"/>
<dbReference type="Pfam" id="PF13637">
    <property type="entry name" value="Ank_4"/>
    <property type="match status" value="2"/>
</dbReference>
<evidence type="ECO:0000313" key="1">
    <source>
        <dbReference type="EMBL" id="EGG19577.1"/>
    </source>
</evidence>
<name>F4PXR7_CACFS</name>
<protein>
    <recommendedName>
        <fullName evidence="3">Ankyrin repeat-containing protein</fullName>
    </recommendedName>
</protein>
<dbReference type="SUPFAM" id="SSF48403">
    <property type="entry name" value="Ankyrin repeat"/>
    <property type="match status" value="1"/>
</dbReference>
<proteinExistence type="predicted"/>
<dbReference type="InterPro" id="IPR052050">
    <property type="entry name" value="SecEffector_AnkRepeat"/>
</dbReference>
<dbReference type="PANTHER" id="PTHR46586">
    <property type="entry name" value="ANKYRIN REPEAT-CONTAINING PROTEIN"/>
    <property type="match status" value="1"/>
</dbReference>
<dbReference type="Proteomes" id="UP000007797">
    <property type="component" value="Unassembled WGS sequence"/>
</dbReference>
<organism evidence="1 2">
    <name type="scientific">Cavenderia fasciculata</name>
    <name type="common">Slime mold</name>
    <name type="synonym">Dictyostelium fasciculatum</name>
    <dbReference type="NCBI Taxonomy" id="261658"/>
    <lineage>
        <taxon>Eukaryota</taxon>
        <taxon>Amoebozoa</taxon>
        <taxon>Evosea</taxon>
        <taxon>Eumycetozoa</taxon>
        <taxon>Dictyostelia</taxon>
        <taxon>Acytosteliales</taxon>
        <taxon>Cavenderiaceae</taxon>
        <taxon>Cavenderia</taxon>
    </lineage>
</organism>
<keyword evidence="2" id="KW-1185">Reference proteome</keyword>
<sequence>MSLTTTTTTTKTTFLTIYRTTYLKRLIFDYIAVLTKPEQERYSNDSGITYTKGRDIINQSRLVMISSFAMPWDFIKHYLPPRDNVLFARRMDVITRYCAHPNATIDTFNRLLEWTRYDYTYSADWIKSSRYYLYKLESIRNMEILEYVATTSVCVDLKIVANRVAQLGNMNILKQLSSSWTYSCMDLASFRGNLEMVQYLYQNSTAGCSKGALDGAASNGHLDVVMFLHANSTQGCTERAMTKAAIGGHLEVVKFLYFNRTEGCSKSTFNEVVATGRLDIIKFFHENGIKGCTKDAMTRAARLGHFDVVKWLHFNRTEGCTHHAMDYAKSLEILQFLHQCRTEGATSKAMDYAANVGALDILKFLHFNRTEGCTTNAVDRIHVRDSNIHLNVLKFLRENRTEGCTIDAIDRNLMSLSANLEIIKYINENFKMGITREAVQRAAMNGRLDMIEYFHQQFPVSDSLWNAGILNHAVISNNIDIVKFLHYNRTEVCGTSAMDTAAEKGNLDLVKFLHENRTEGCTVRAMTCAARNSHFEMVKWLHENRTEGCTAEALLGWNDNQKFNLTFEYIVEHKLVNLYDPDIYNRVINFYSVNGYYEFLDYVQTKFNQKEVAI</sequence>
<dbReference type="PANTHER" id="PTHR46586:SF3">
    <property type="entry name" value="ANKYRIN REPEAT-CONTAINING PROTEIN"/>
    <property type="match status" value="1"/>
</dbReference>
<gene>
    <name evidence="1" type="ORF">DFA_00155</name>
</gene>
<dbReference type="InterPro" id="IPR036770">
    <property type="entry name" value="Ankyrin_rpt-contain_sf"/>
</dbReference>
<dbReference type="AlphaFoldDB" id="F4PXR7"/>
<dbReference type="KEGG" id="dfa:DFA_00155"/>
<evidence type="ECO:0000313" key="2">
    <source>
        <dbReference type="Proteomes" id="UP000007797"/>
    </source>
</evidence>
<dbReference type="GeneID" id="14871711"/>
<accession>F4PXR7</accession>
<dbReference type="RefSeq" id="XP_004357871.1">
    <property type="nucleotide sequence ID" value="XM_004357814.1"/>
</dbReference>
<reference evidence="2" key="1">
    <citation type="journal article" date="2011" name="Genome Res.">
        <title>Phylogeny-wide analysis of social amoeba genomes highlights ancient origins for complex intercellular communication.</title>
        <authorList>
            <person name="Heidel A.J."/>
            <person name="Lawal H.M."/>
            <person name="Felder M."/>
            <person name="Schilde C."/>
            <person name="Helps N.R."/>
            <person name="Tunggal B."/>
            <person name="Rivero F."/>
            <person name="John U."/>
            <person name="Schleicher M."/>
            <person name="Eichinger L."/>
            <person name="Platzer M."/>
            <person name="Noegel A.A."/>
            <person name="Schaap P."/>
            <person name="Gloeckner G."/>
        </authorList>
    </citation>
    <scope>NUCLEOTIDE SEQUENCE [LARGE SCALE GENOMIC DNA]</scope>
    <source>
        <strain evidence="2">SH3</strain>
    </source>
</reference>
<dbReference type="Gene3D" id="1.25.40.20">
    <property type="entry name" value="Ankyrin repeat-containing domain"/>
    <property type="match status" value="2"/>
</dbReference>
<evidence type="ECO:0008006" key="3">
    <source>
        <dbReference type="Google" id="ProtNLM"/>
    </source>
</evidence>
<dbReference type="EMBL" id="GL883014">
    <property type="protein sequence ID" value="EGG19577.1"/>
    <property type="molecule type" value="Genomic_DNA"/>
</dbReference>
<dbReference type="InterPro" id="IPR002110">
    <property type="entry name" value="Ankyrin_rpt"/>
</dbReference>